<evidence type="ECO:0008006" key="3">
    <source>
        <dbReference type="Google" id="ProtNLM"/>
    </source>
</evidence>
<dbReference type="AlphaFoldDB" id="A0AAW0P286"/>
<reference evidence="2" key="1">
    <citation type="submission" date="2024-04" db="EMBL/GenBank/DDBJ databases">
        <title>Salinicola lusitanus LLJ914,a marine bacterium isolated from the Okinawa Trough.</title>
        <authorList>
            <person name="Li J."/>
        </authorList>
    </citation>
    <scope>NUCLEOTIDE SEQUENCE [LARGE SCALE GENOMIC DNA]</scope>
</reference>
<protein>
    <recommendedName>
        <fullName evidence="3">Integrase catalytic domain-containing protein</fullName>
    </recommendedName>
</protein>
<gene>
    <name evidence="1" type="ORF">WMY93_013629</name>
</gene>
<evidence type="ECO:0000313" key="2">
    <source>
        <dbReference type="Proteomes" id="UP001460270"/>
    </source>
</evidence>
<accession>A0AAW0P286</accession>
<proteinExistence type="predicted"/>
<dbReference type="Proteomes" id="UP001460270">
    <property type="component" value="Unassembled WGS sequence"/>
</dbReference>
<evidence type="ECO:0000313" key="1">
    <source>
        <dbReference type="EMBL" id="KAK7913418.1"/>
    </source>
</evidence>
<name>A0AAW0P286_9GOBI</name>
<keyword evidence="2" id="KW-1185">Reference proteome</keyword>
<comment type="caution">
    <text evidence="1">The sequence shown here is derived from an EMBL/GenBank/DDBJ whole genome shotgun (WGS) entry which is preliminary data.</text>
</comment>
<organism evidence="1 2">
    <name type="scientific">Mugilogobius chulae</name>
    <name type="common">yellowstripe goby</name>
    <dbReference type="NCBI Taxonomy" id="88201"/>
    <lineage>
        <taxon>Eukaryota</taxon>
        <taxon>Metazoa</taxon>
        <taxon>Chordata</taxon>
        <taxon>Craniata</taxon>
        <taxon>Vertebrata</taxon>
        <taxon>Euteleostomi</taxon>
        <taxon>Actinopterygii</taxon>
        <taxon>Neopterygii</taxon>
        <taxon>Teleostei</taxon>
        <taxon>Neoteleostei</taxon>
        <taxon>Acanthomorphata</taxon>
        <taxon>Gobiaria</taxon>
        <taxon>Gobiiformes</taxon>
        <taxon>Gobioidei</taxon>
        <taxon>Gobiidae</taxon>
        <taxon>Gobionellinae</taxon>
        <taxon>Mugilogobius</taxon>
    </lineage>
</organism>
<sequence>MDASLLTKWSTGLNQYWPILRIVHGKPRQPSEGQGSVERANQDFENMLSTWMLDHKPSCRSEGLRFVQNPHEAYYGCKAKVADLPRKPNRKQTLARTKVVI</sequence>
<dbReference type="EMBL" id="JBBPFD010000009">
    <property type="protein sequence ID" value="KAK7913418.1"/>
    <property type="molecule type" value="Genomic_DNA"/>
</dbReference>